<feature type="transmembrane region" description="Helical" evidence="1">
    <location>
        <begin position="6"/>
        <end position="28"/>
    </location>
</feature>
<feature type="transmembrane region" description="Helical" evidence="1">
    <location>
        <begin position="40"/>
        <end position="59"/>
    </location>
</feature>
<keyword evidence="1" id="KW-0472">Membrane</keyword>
<reference evidence="2 3" key="1">
    <citation type="submission" date="2017-01" db="EMBL/GenBank/DDBJ databases">
        <title>First insights into the biology of 'candidatus Vampirococcus archaeovorus'.</title>
        <authorList>
            <person name="Kizina J."/>
            <person name="Jordan S."/>
            <person name="Stueber K."/>
            <person name="Reinhardt R."/>
            <person name="Harder J."/>
        </authorList>
    </citation>
    <scope>NUCLEOTIDE SEQUENCE [LARGE SCALE GENOMIC DNA]</scope>
    <source>
        <strain evidence="2 3">LiM</strain>
    </source>
</reference>
<feature type="transmembrane region" description="Helical" evidence="1">
    <location>
        <begin position="199"/>
        <end position="224"/>
    </location>
</feature>
<feature type="transmembrane region" description="Helical" evidence="1">
    <location>
        <begin position="345"/>
        <end position="362"/>
    </location>
</feature>
<dbReference type="KEGG" id="vai:BU251_09345"/>
<dbReference type="RefSeq" id="WP_128700878.1">
    <property type="nucleotide sequence ID" value="NZ_CP019384.1"/>
</dbReference>
<dbReference type="EMBL" id="CP019384">
    <property type="protein sequence ID" value="QAT17914.1"/>
    <property type="molecule type" value="Genomic_DNA"/>
</dbReference>
<feature type="transmembrane region" description="Helical" evidence="1">
    <location>
        <begin position="239"/>
        <end position="260"/>
    </location>
</feature>
<evidence type="ECO:0000256" key="1">
    <source>
        <dbReference type="SAM" id="Phobius"/>
    </source>
</evidence>
<feature type="transmembrane region" description="Helical" evidence="1">
    <location>
        <begin position="293"/>
        <end position="311"/>
    </location>
</feature>
<feature type="transmembrane region" description="Helical" evidence="1">
    <location>
        <begin position="167"/>
        <end position="187"/>
    </location>
</feature>
<proteinExistence type="predicted"/>
<keyword evidence="3" id="KW-1185">Reference proteome</keyword>
<dbReference type="Proteomes" id="UP000287243">
    <property type="component" value="Chromosome"/>
</dbReference>
<protein>
    <submittedName>
        <fullName evidence="2">Uncharacterized protein</fullName>
    </submittedName>
</protein>
<name>A0A410P7H3_VELA1</name>
<evidence type="ECO:0000313" key="2">
    <source>
        <dbReference type="EMBL" id="QAT17914.1"/>
    </source>
</evidence>
<dbReference type="AlphaFoldDB" id="A0A410P7H3"/>
<organism evidence="2 3">
    <name type="scientific">Velamenicoccus archaeovorus</name>
    <dbReference type="NCBI Taxonomy" id="1930593"/>
    <lineage>
        <taxon>Bacteria</taxon>
        <taxon>Pseudomonadati</taxon>
        <taxon>Candidatus Omnitrophota</taxon>
        <taxon>Candidatus Velamenicoccus</taxon>
    </lineage>
</organism>
<keyword evidence="1" id="KW-1133">Transmembrane helix</keyword>
<sequence length="508" mass="57291">MFSYGWLLYFIFLLAAFIKFVFHSLPVFRGQFREAAWRDVLLVGLVTAAGLVLRVRHTFHIDLDPYGWGYIEDALAIKDIFLLKFPARFDLAAALHIPGYPFFISPVLAVAENLTAVSSFNLAASVLSVGLLYFVGYALTADRIVSFLAAGLLAVSPQHLVYSGYEFPMSLSVFLVVLEFLFLICFLKSKSRFIGLGLLFLFFITINIKPENIVMLALFLFVLLPEAKKDDALREALKGYLGMAVLLAIATLFFCLPFMVNWNGIQSACISAAYHGRNAPFAAVYFIKNFNLFLSRTGGMALWAVAGLALIQMFHKKERMMNVVVGWLLVSLIPLAYYAPANAEWQILQILIPVFLVMGYVVSKTIELFIRRRWARFVLVFFLLAAAGAKADNDLGSVKAFSWKDIQKDFPACPAQDCVVSFKTSTSKTALEFLFPQDRWLFINDAGFEDSLKQCRGAMYYFNPVVYGLLEETDRETLLDAQAGLSRRFEVGRRVGPLEIFELYPRRK</sequence>
<gene>
    <name evidence="2" type="ORF">BU251_09345</name>
</gene>
<keyword evidence="1" id="KW-0812">Transmembrane</keyword>
<evidence type="ECO:0000313" key="3">
    <source>
        <dbReference type="Proteomes" id="UP000287243"/>
    </source>
</evidence>
<feature type="transmembrane region" description="Helical" evidence="1">
    <location>
        <begin position="116"/>
        <end position="137"/>
    </location>
</feature>
<accession>A0A410P7H3</accession>
<feature type="transmembrane region" description="Helical" evidence="1">
    <location>
        <begin position="323"/>
        <end position="339"/>
    </location>
</feature>